<evidence type="ECO:0000256" key="1">
    <source>
        <dbReference type="SAM" id="Phobius"/>
    </source>
</evidence>
<name>A0ABX0NJI7_9BURK</name>
<feature type="transmembrane region" description="Helical" evidence="1">
    <location>
        <begin position="12"/>
        <end position="32"/>
    </location>
</feature>
<evidence type="ECO:0000313" key="3">
    <source>
        <dbReference type="Proteomes" id="UP000621455"/>
    </source>
</evidence>
<keyword evidence="1" id="KW-1133">Transmembrane helix</keyword>
<organism evidence="2 3">
    <name type="scientific">Massilia frigida</name>
    <dbReference type="NCBI Taxonomy" id="2609281"/>
    <lineage>
        <taxon>Bacteria</taxon>
        <taxon>Pseudomonadati</taxon>
        <taxon>Pseudomonadota</taxon>
        <taxon>Betaproteobacteria</taxon>
        <taxon>Burkholderiales</taxon>
        <taxon>Oxalobacteraceae</taxon>
        <taxon>Telluria group</taxon>
        <taxon>Massilia</taxon>
    </lineage>
</organism>
<sequence>MNGAGGTSGGTGQFFLGLIMMCGGFYLLLNGIVVSSSFGFSTRLFGIGSGFGVSGGMVLIPLMIGIGMVFYNSKNYLGWLITLCSFAALVFGVISSVSMSLRTMTAFELIAILVLAIGGLGLFLRSLKPAQAAPPQAQ</sequence>
<keyword evidence="3" id="KW-1185">Reference proteome</keyword>
<feature type="transmembrane region" description="Helical" evidence="1">
    <location>
        <begin position="106"/>
        <end position="124"/>
    </location>
</feature>
<dbReference type="RefSeq" id="WP_167092434.1">
    <property type="nucleotide sequence ID" value="NZ_WHJG01000044.1"/>
</dbReference>
<feature type="transmembrane region" description="Helical" evidence="1">
    <location>
        <begin position="44"/>
        <end position="70"/>
    </location>
</feature>
<protein>
    <submittedName>
        <fullName evidence="2">Uncharacterized protein</fullName>
    </submittedName>
</protein>
<proteinExistence type="predicted"/>
<dbReference type="Proteomes" id="UP000621455">
    <property type="component" value="Unassembled WGS sequence"/>
</dbReference>
<keyword evidence="1" id="KW-0472">Membrane</keyword>
<dbReference type="EMBL" id="WHJG01000044">
    <property type="protein sequence ID" value="NHZ83165.1"/>
    <property type="molecule type" value="Genomic_DNA"/>
</dbReference>
<feature type="transmembrane region" description="Helical" evidence="1">
    <location>
        <begin position="76"/>
        <end position="94"/>
    </location>
</feature>
<keyword evidence="1" id="KW-0812">Transmembrane</keyword>
<accession>A0ABX0NJI7</accession>
<comment type="caution">
    <text evidence="2">The sequence shown here is derived from an EMBL/GenBank/DDBJ whole genome shotgun (WGS) entry which is preliminary data.</text>
</comment>
<evidence type="ECO:0000313" key="2">
    <source>
        <dbReference type="EMBL" id="NHZ83165.1"/>
    </source>
</evidence>
<reference evidence="2 3" key="1">
    <citation type="submission" date="2019-10" db="EMBL/GenBank/DDBJ databases">
        <title>Taxonomy of Antarctic Massilia spp.: description of Massilia rubra sp. nov., Massilia aquatica sp. nov., Massilia mucilaginosa sp. nov., Massilia frigida sp. nov. isolated from streams, lakes and regoliths.</title>
        <authorList>
            <person name="Holochova P."/>
            <person name="Sedlacek I."/>
            <person name="Kralova S."/>
            <person name="Maslanova I."/>
            <person name="Busse H.-J."/>
            <person name="Stankova E."/>
            <person name="Vrbovska V."/>
            <person name="Kovarovic V."/>
            <person name="Bartak M."/>
            <person name="Svec P."/>
            <person name="Pantucek R."/>
        </authorList>
    </citation>
    <scope>NUCLEOTIDE SEQUENCE [LARGE SCALE GENOMIC DNA]</scope>
    <source>
        <strain evidence="2 3">CCM 8695</strain>
    </source>
</reference>
<gene>
    <name evidence="2" type="ORF">F2P44_28400</name>
</gene>